<evidence type="ECO:0000256" key="5">
    <source>
        <dbReference type="ARBA" id="ARBA00022723"/>
    </source>
</evidence>
<protein>
    <recommendedName>
        <fullName evidence="13">8-oxo-dGTP diphosphatase</fullName>
        <ecNumber evidence="12">3.6.1.55</ecNumber>
    </recommendedName>
    <alternativeName>
        <fullName evidence="16">7,8-dihydro-8-oxoguanine-triphosphatase</fullName>
    </alternativeName>
    <alternativeName>
        <fullName evidence="15">Mutator protein MutT</fullName>
    </alternativeName>
    <alternativeName>
        <fullName evidence="14">dGTP pyrophosphohydrolase</fullName>
    </alternativeName>
</protein>
<keyword evidence="3" id="KW-0515">Mutator protein</keyword>
<evidence type="ECO:0000259" key="18">
    <source>
        <dbReference type="PROSITE" id="PS51462"/>
    </source>
</evidence>
<keyword evidence="5" id="KW-0479">Metal-binding</keyword>
<evidence type="ECO:0000313" key="20">
    <source>
        <dbReference type="Proteomes" id="UP001172778"/>
    </source>
</evidence>
<dbReference type="Pfam" id="PF02581">
    <property type="entry name" value="TMP-TENI"/>
    <property type="match status" value="1"/>
</dbReference>
<evidence type="ECO:0000256" key="8">
    <source>
        <dbReference type="ARBA" id="ARBA00022842"/>
    </source>
</evidence>
<evidence type="ECO:0000256" key="1">
    <source>
        <dbReference type="ARBA" id="ARBA00001946"/>
    </source>
</evidence>
<dbReference type="Proteomes" id="UP001172778">
    <property type="component" value="Unassembled WGS sequence"/>
</dbReference>
<dbReference type="NCBIfam" id="NF006530">
    <property type="entry name" value="PRK08999.1"/>
    <property type="match status" value="1"/>
</dbReference>
<comment type="similarity">
    <text evidence="2 17">Belongs to the Nudix hydrolase family.</text>
</comment>
<evidence type="ECO:0000256" key="13">
    <source>
        <dbReference type="ARBA" id="ARBA00040794"/>
    </source>
</evidence>
<evidence type="ECO:0000256" key="2">
    <source>
        <dbReference type="ARBA" id="ARBA00005582"/>
    </source>
</evidence>
<dbReference type="InterPro" id="IPR013785">
    <property type="entry name" value="Aldolase_TIM"/>
</dbReference>
<keyword evidence="7 17" id="KW-0378">Hydrolase</keyword>
<dbReference type="EC" id="3.6.1.55" evidence="12"/>
<dbReference type="PROSITE" id="PS00893">
    <property type="entry name" value="NUDIX_BOX"/>
    <property type="match status" value="1"/>
</dbReference>
<evidence type="ECO:0000313" key="19">
    <source>
        <dbReference type="EMBL" id="MDK2123101.1"/>
    </source>
</evidence>
<dbReference type="PANTHER" id="PTHR47707:SF1">
    <property type="entry name" value="NUDIX HYDROLASE FAMILY PROTEIN"/>
    <property type="match status" value="1"/>
</dbReference>
<dbReference type="Gene3D" id="3.20.20.70">
    <property type="entry name" value="Aldolase class I"/>
    <property type="match status" value="1"/>
</dbReference>
<name>A0ABT7DSR9_9NEIS</name>
<comment type="catalytic activity">
    <reaction evidence="11">
        <text>8-oxo-GTP + H2O = 8-oxo-GMP + diphosphate + H(+)</text>
        <dbReference type="Rhea" id="RHEA:67616"/>
        <dbReference type="ChEBI" id="CHEBI:15377"/>
        <dbReference type="ChEBI" id="CHEBI:15378"/>
        <dbReference type="ChEBI" id="CHEBI:33019"/>
        <dbReference type="ChEBI" id="CHEBI:143553"/>
        <dbReference type="ChEBI" id="CHEBI:145694"/>
    </reaction>
</comment>
<dbReference type="EMBL" id="JARRAF010000003">
    <property type="protein sequence ID" value="MDK2123101.1"/>
    <property type="molecule type" value="Genomic_DNA"/>
</dbReference>
<evidence type="ECO:0000256" key="16">
    <source>
        <dbReference type="ARBA" id="ARBA00042798"/>
    </source>
</evidence>
<sequence>MTRPITHVAAGVLVRDDGEFLLGSRPEGKPYAGYWEFPGGKLEPGESALAALKRELNEEMGIEVVTAYPWLTQEFIYPHATVRLHFFQVTRWKGEIQPQEGQQFVWQRPGMLTVAPMLPANTPILRGLELPNEMAISNVAELGESEYMRRLARRLTGGLRWLMLREPHLERDDFALLAEKVLALAKPFGVRVIINRDPELARQLGAAGVHLRSPQLMALQERPEGLDWVGASTHGGPELAHAARLGLDYAFLGTLQPTPSHPDGDTLGWGGFARIVSHGYTLPVYAIGGLSLGDLPAARQHGGHGVALLRAAWNA</sequence>
<evidence type="ECO:0000256" key="14">
    <source>
        <dbReference type="ARBA" id="ARBA00041592"/>
    </source>
</evidence>
<dbReference type="SUPFAM" id="SSF51391">
    <property type="entry name" value="Thiamin phosphate synthase"/>
    <property type="match status" value="1"/>
</dbReference>
<dbReference type="PRINTS" id="PR00502">
    <property type="entry name" value="NUDIXFAMILY"/>
</dbReference>
<dbReference type="InterPro" id="IPR022998">
    <property type="entry name" value="ThiamineP_synth_TenI"/>
</dbReference>
<gene>
    <name evidence="19" type="ORF">PZA18_03425</name>
</gene>
<dbReference type="InterPro" id="IPR036206">
    <property type="entry name" value="ThiamineP_synth_sf"/>
</dbReference>
<dbReference type="InterPro" id="IPR020476">
    <property type="entry name" value="Nudix_hydrolase"/>
</dbReference>
<dbReference type="CDD" id="cd03425">
    <property type="entry name" value="NUDIX_MutT_NudA_like"/>
    <property type="match status" value="1"/>
</dbReference>
<accession>A0ABT7DSR9</accession>
<dbReference type="SUPFAM" id="SSF55811">
    <property type="entry name" value="Nudix"/>
    <property type="match status" value="1"/>
</dbReference>
<evidence type="ECO:0000256" key="3">
    <source>
        <dbReference type="ARBA" id="ARBA00022457"/>
    </source>
</evidence>
<evidence type="ECO:0000256" key="11">
    <source>
        <dbReference type="ARBA" id="ARBA00036904"/>
    </source>
</evidence>
<comment type="cofactor">
    <cofactor evidence="1">
        <name>Mg(2+)</name>
        <dbReference type="ChEBI" id="CHEBI:18420"/>
    </cofactor>
</comment>
<comment type="caution">
    <text evidence="19">The sequence shown here is derived from an EMBL/GenBank/DDBJ whole genome shotgun (WGS) entry which is preliminary data.</text>
</comment>
<dbReference type="Pfam" id="PF00293">
    <property type="entry name" value="NUDIX"/>
    <property type="match status" value="1"/>
</dbReference>
<dbReference type="CDD" id="cd00564">
    <property type="entry name" value="TMP_TenI"/>
    <property type="match status" value="1"/>
</dbReference>
<keyword evidence="6" id="KW-0227">DNA damage</keyword>
<keyword evidence="8" id="KW-0460">Magnesium</keyword>
<organism evidence="19 20">
    <name type="scientific">Parachitinimonas caeni</name>
    <dbReference type="NCBI Taxonomy" id="3031301"/>
    <lineage>
        <taxon>Bacteria</taxon>
        <taxon>Pseudomonadati</taxon>
        <taxon>Pseudomonadota</taxon>
        <taxon>Betaproteobacteria</taxon>
        <taxon>Neisseriales</taxon>
        <taxon>Chitinibacteraceae</taxon>
        <taxon>Parachitinimonas</taxon>
    </lineage>
</organism>
<evidence type="ECO:0000256" key="4">
    <source>
        <dbReference type="ARBA" id="ARBA00022705"/>
    </source>
</evidence>
<evidence type="ECO:0000256" key="12">
    <source>
        <dbReference type="ARBA" id="ARBA00038905"/>
    </source>
</evidence>
<evidence type="ECO:0000256" key="6">
    <source>
        <dbReference type="ARBA" id="ARBA00022763"/>
    </source>
</evidence>
<evidence type="ECO:0000256" key="17">
    <source>
        <dbReference type="RuleBase" id="RU003476"/>
    </source>
</evidence>
<dbReference type="InterPro" id="IPR000086">
    <property type="entry name" value="NUDIX_hydrolase_dom"/>
</dbReference>
<keyword evidence="4" id="KW-0235">DNA replication</keyword>
<dbReference type="Gene3D" id="3.90.79.10">
    <property type="entry name" value="Nucleoside Triphosphate Pyrophosphohydrolase"/>
    <property type="match status" value="1"/>
</dbReference>
<reference evidence="19" key="1">
    <citation type="submission" date="2023-03" db="EMBL/GenBank/DDBJ databases">
        <title>Chitinimonas shenzhenensis gen. nov., sp. nov., a novel member of family Burkholderiaceae isolated from activated sludge collected in Shen Zhen, China.</title>
        <authorList>
            <person name="Wang X."/>
        </authorList>
    </citation>
    <scope>NUCLEOTIDE SEQUENCE</scope>
    <source>
        <strain evidence="19">DQS-5</strain>
    </source>
</reference>
<feature type="domain" description="Nudix hydrolase" evidence="18">
    <location>
        <begin position="5"/>
        <end position="132"/>
    </location>
</feature>
<keyword evidence="20" id="KW-1185">Reference proteome</keyword>
<evidence type="ECO:0000256" key="7">
    <source>
        <dbReference type="ARBA" id="ARBA00022801"/>
    </source>
</evidence>
<dbReference type="PROSITE" id="PS51462">
    <property type="entry name" value="NUDIX"/>
    <property type="match status" value="1"/>
</dbReference>
<dbReference type="RefSeq" id="WP_284099389.1">
    <property type="nucleotide sequence ID" value="NZ_JARRAF010000003.1"/>
</dbReference>
<keyword evidence="9" id="KW-0234">DNA repair</keyword>
<evidence type="ECO:0000256" key="9">
    <source>
        <dbReference type="ARBA" id="ARBA00023204"/>
    </source>
</evidence>
<comment type="catalytic activity">
    <reaction evidence="10">
        <text>8-oxo-dGTP + H2O = 8-oxo-dGMP + diphosphate + H(+)</text>
        <dbReference type="Rhea" id="RHEA:31575"/>
        <dbReference type="ChEBI" id="CHEBI:15377"/>
        <dbReference type="ChEBI" id="CHEBI:15378"/>
        <dbReference type="ChEBI" id="CHEBI:33019"/>
        <dbReference type="ChEBI" id="CHEBI:63224"/>
        <dbReference type="ChEBI" id="CHEBI:77896"/>
        <dbReference type="EC" id="3.6.1.55"/>
    </reaction>
</comment>
<evidence type="ECO:0000256" key="15">
    <source>
        <dbReference type="ARBA" id="ARBA00041979"/>
    </source>
</evidence>
<evidence type="ECO:0000256" key="10">
    <source>
        <dbReference type="ARBA" id="ARBA00035861"/>
    </source>
</evidence>
<proteinExistence type="inferred from homology"/>
<dbReference type="GO" id="GO:0016787">
    <property type="term" value="F:hydrolase activity"/>
    <property type="evidence" value="ECO:0007669"/>
    <property type="project" value="UniProtKB-KW"/>
</dbReference>
<dbReference type="InterPro" id="IPR047127">
    <property type="entry name" value="MutT-like"/>
</dbReference>
<dbReference type="InterPro" id="IPR015797">
    <property type="entry name" value="NUDIX_hydrolase-like_dom_sf"/>
</dbReference>
<dbReference type="PANTHER" id="PTHR47707">
    <property type="entry name" value="8-OXO-DGTP DIPHOSPHATASE"/>
    <property type="match status" value="1"/>
</dbReference>
<dbReference type="InterPro" id="IPR020084">
    <property type="entry name" value="NUDIX_hydrolase_CS"/>
</dbReference>